<feature type="region of interest" description="Disordered" evidence="1">
    <location>
        <begin position="62"/>
        <end position="92"/>
    </location>
</feature>
<accession>A0A7S4BVG1</accession>
<dbReference type="AlphaFoldDB" id="A0A7S4BVG1"/>
<name>A0A7S4BVG1_CHRCT</name>
<organism evidence="2">
    <name type="scientific">Chrysotila carterae</name>
    <name type="common">Marine alga</name>
    <name type="synonym">Syracosphaera carterae</name>
    <dbReference type="NCBI Taxonomy" id="13221"/>
    <lineage>
        <taxon>Eukaryota</taxon>
        <taxon>Haptista</taxon>
        <taxon>Haptophyta</taxon>
        <taxon>Prymnesiophyceae</taxon>
        <taxon>Isochrysidales</taxon>
        <taxon>Isochrysidaceae</taxon>
        <taxon>Chrysotila</taxon>
    </lineage>
</organism>
<proteinExistence type="predicted"/>
<reference evidence="2" key="1">
    <citation type="submission" date="2021-01" db="EMBL/GenBank/DDBJ databases">
        <authorList>
            <person name="Corre E."/>
            <person name="Pelletier E."/>
            <person name="Niang G."/>
            <person name="Scheremetjew M."/>
            <person name="Finn R."/>
            <person name="Kale V."/>
            <person name="Holt S."/>
            <person name="Cochrane G."/>
            <person name="Meng A."/>
            <person name="Brown T."/>
            <person name="Cohen L."/>
        </authorList>
    </citation>
    <scope>NUCLEOTIDE SEQUENCE</scope>
    <source>
        <strain evidence="2">CCMP645</strain>
    </source>
</reference>
<feature type="compositionally biased region" description="Polar residues" evidence="1">
    <location>
        <begin position="79"/>
        <end position="88"/>
    </location>
</feature>
<feature type="compositionally biased region" description="Basic and acidic residues" evidence="1">
    <location>
        <begin position="64"/>
        <end position="74"/>
    </location>
</feature>
<evidence type="ECO:0000256" key="1">
    <source>
        <dbReference type="SAM" id="MobiDB-lite"/>
    </source>
</evidence>
<sequence length="148" mass="17005">MGTMACSTLSQRTTDHLRELLNRSSSSPTSAGEVTAARKVAVACEERRWSLSLTVANFVSQSERPSKLRKDQQRRISCKSRSPTVISTSHREDMLKRWPDDQNKPACYYCGDEIFLPASEWMALQMRHKRVTCRECRFLRNVSSQKPH</sequence>
<gene>
    <name evidence="2" type="ORF">PCAR00345_LOCUS30823</name>
</gene>
<protein>
    <submittedName>
        <fullName evidence="2">Uncharacterized protein</fullName>
    </submittedName>
</protein>
<evidence type="ECO:0000313" key="2">
    <source>
        <dbReference type="EMBL" id="CAE0778184.1"/>
    </source>
</evidence>
<dbReference type="EMBL" id="HBIZ01048151">
    <property type="protein sequence ID" value="CAE0778184.1"/>
    <property type="molecule type" value="Transcribed_RNA"/>
</dbReference>